<dbReference type="AlphaFoldDB" id="A0A0D6N3A9"/>
<comment type="caution">
    <text evidence="9">The sequence shown here is derived from an EMBL/GenBank/DDBJ whole genome shotgun (WGS) entry which is preliminary data.</text>
</comment>
<feature type="chain" id="PRO_5030005739" description="N-acetyl-beta-glucosaminidase" evidence="6">
    <location>
        <begin position="24"/>
        <end position="726"/>
    </location>
</feature>
<dbReference type="InterPro" id="IPR029018">
    <property type="entry name" value="Hex-like_dom2"/>
</dbReference>
<dbReference type="Pfam" id="PF02838">
    <property type="entry name" value="Glyco_hydro_20b"/>
    <property type="match status" value="1"/>
</dbReference>
<dbReference type="PANTHER" id="PTHR22600">
    <property type="entry name" value="BETA-HEXOSAMINIDASE"/>
    <property type="match status" value="1"/>
</dbReference>
<dbReference type="GO" id="GO:0006689">
    <property type="term" value="P:ganglioside catabolic process"/>
    <property type="evidence" value="ECO:0007669"/>
    <property type="project" value="TreeGrafter"/>
</dbReference>
<name>A0A0D6N3A9_9PROT</name>
<feature type="domain" description="Beta-hexosaminidase bacterial type N-terminal" evidence="8">
    <location>
        <begin position="35"/>
        <end position="168"/>
    </location>
</feature>
<evidence type="ECO:0000256" key="4">
    <source>
        <dbReference type="ARBA" id="ARBA00033000"/>
    </source>
</evidence>
<dbReference type="SUPFAM" id="SSF51445">
    <property type="entry name" value="(Trans)glycosidases"/>
    <property type="match status" value="1"/>
</dbReference>
<evidence type="ECO:0000256" key="3">
    <source>
        <dbReference type="ARBA" id="ARBA00023295"/>
    </source>
</evidence>
<evidence type="ECO:0000313" key="11">
    <source>
        <dbReference type="Proteomes" id="UP000032671"/>
    </source>
</evidence>
<dbReference type="EMBL" id="BJVU01000002">
    <property type="protein sequence ID" value="GEL58299.1"/>
    <property type="molecule type" value="Genomic_DNA"/>
</dbReference>
<evidence type="ECO:0000313" key="10">
    <source>
        <dbReference type="EMBL" id="GEL58299.1"/>
    </source>
</evidence>
<organism evidence="9 11">
    <name type="scientific">Acetobacter cibinongensis</name>
    <dbReference type="NCBI Taxonomy" id="146475"/>
    <lineage>
        <taxon>Bacteria</taxon>
        <taxon>Pseudomonadati</taxon>
        <taxon>Pseudomonadota</taxon>
        <taxon>Alphaproteobacteria</taxon>
        <taxon>Acetobacterales</taxon>
        <taxon>Acetobacteraceae</taxon>
        <taxon>Acetobacter</taxon>
    </lineage>
</organism>
<reference evidence="9 11" key="1">
    <citation type="submission" date="2012-11" db="EMBL/GenBank/DDBJ databases">
        <title>Whole genome sequence of Acetobacter cibinongensis 4H-1.</title>
        <authorList>
            <person name="Azuma Y."/>
            <person name="Higashiura N."/>
            <person name="Hirakawa H."/>
            <person name="Matsushita K."/>
        </authorList>
    </citation>
    <scope>NUCLEOTIDE SEQUENCE [LARGE SCALE GENOMIC DNA]</scope>
    <source>
        <strain evidence="9 11">4H-1</strain>
    </source>
</reference>
<dbReference type="Pfam" id="PF00728">
    <property type="entry name" value="Glyco_hydro_20"/>
    <property type="match status" value="1"/>
</dbReference>
<dbReference type="InterPro" id="IPR015883">
    <property type="entry name" value="Glyco_hydro_20_cat"/>
</dbReference>
<evidence type="ECO:0000313" key="9">
    <source>
        <dbReference type="EMBL" id="GAN60205.1"/>
    </source>
</evidence>
<dbReference type="Proteomes" id="UP000321891">
    <property type="component" value="Unassembled WGS sequence"/>
</dbReference>
<feature type="active site" description="Proton donor" evidence="5">
    <location>
        <position position="327"/>
    </location>
</feature>
<evidence type="ECO:0000259" key="7">
    <source>
        <dbReference type="Pfam" id="PF00728"/>
    </source>
</evidence>
<dbReference type="PRINTS" id="PR00738">
    <property type="entry name" value="GLHYDRLASE20"/>
</dbReference>
<feature type="domain" description="Glycoside hydrolase family 20 catalytic" evidence="7">
    <location>
        <begin position="172"/>
        <end position="508"/>
    </location>
</feature>
<gene>
    <name evidence="9" type="ORF">Abci_010_070</name>
    <name evidence="10" type="ORF">ACI01nite_09010</name>
</gene>
<dbReference type="Gene3D" id="3.20.20.80">
    <property type="entry name" value="Glycosidases"/>
    <property type="match status" value="1"/>
</dbReference>
<dbReference type="GO" id="GO:0016020">
    <property type="term" value="C:membrane"/>
    <property type="evidence" value="ECO:0007669"/>
    <property type="project" value="TreeGrafter"/>
</dbReference>
<feature type="signal peptide" evidence="6">
    <location>
        <begin position="1"/>
        <end position="23"/>
    </location>
</feature>
<dbReference type="EMBL" id="BAMV01000010">
    <property type="protein sequence ID" value="GAN60205.1"/>
    <property type="molecule type" value="Genomic_DNA"/>
</dbReference>
<evidence type="ECO:0000256" key="6">
    <source>
        <dbReference type="SAM" id="SignalP"/>
    </source>
</evidence>
<dbReference type="InterPro" id="IPR017853">
    <property type="entry name" value="GH"/>
</dbReference>
<evidence type="ECO:0000256" key="1">
    <source>
        <dbReference type="ARBA" id="ARBA00006285"/>
    </source>
</evidence>
<comment type="similarity">
    <text evidence="1">Belongs to the glycosyl hydrolase 20 family.</text>
</comment>
<keyword evidence="3" id="KW-0326">Glycosidase</keyword>
<dbReference type="GO" id="GO:0030203">
    <property type="term" value="P:glycosaminoglycan metabolic process"/>
    <property type="evidence" value="ECO:0007669"/>
    <property type="project" value="TreeGrafter"/>
</dbReference>
<evidence type="ECO:0000313" key="12">
    <source>
        <dbReference type="Proteomes" id="UP000321891"/>
    </source>
</evidence>
<dbReference type="InterPro" id="IPR025705">
    <property type="entry name" value="Beta_hexosaminidase_sua/sub"/>
</dbReference>
<dbReference type="InterPro" id="IPR015882">
    <property type="entry name" value="HEX_bac_N"/>
</dbReference>
<dbReference type="RefSeq" id="WP_244877597.1">
    <property type="nucleotide sequence ID" value="NZ_BAMV01000010.1"/>
</dbReference>
<dbReference type="GO" id="GO:0005975">
    <property type="term" value="P:carbohydrate metabolic process"/>
    <property type="evidence" value="ECO:0007669"/>
    <property type="project" value="InterPro"/>
</dbReference>
<dbReference type="GO" id="GO:0005764">
    <property type="term" value="C:lysosome"/>
    <property type="evidence" value="ECO:0007669"/>
    <property type="project" value="TreeGrafter"/>
</dbReference>
<dbReference type="GO" id="GO:0004563">
    <property type="term" value="F:beta-N-acetylhexosaminidase activity"/>
    <property type="evidence" value="ECO:0007669"/>
    <property type="project" value="InterPro"/>
</dbReference>
<dbReference type="PANTHER" id="PTHR22600:SF21">
    <property type="entry name" value="BETA-HEXOSAMINIDASE A"/>
    <property type="match status" value="1"/>
</dbReference>
<reference evidence="10 12" key="2">
    <citation type="submission" date="2019-07" db="EMBL/GenBank/DDBJ databases">
        <title>Whole genome shotgun sequence of Acetobacter cibinongensis NBRC 16605.</title>
        <authorList>
            <person name="Hosoyama A."/>
            <person name="Uohara A."/>
            <person name="Ohji S."/>
            <person name="Ichikawa N."/>
        </authorList>
    </citation>
    <scope>NUCLEOTIDE SEQUENCE [LARGE SCALE GENOMIC DNA]</scope>
    <source>
        <strain evidence="10 12">NBRC 16605</strain>
    </source>
</reference>
<evidence type="ECO:0000256" key="2">
    <source>
        <dbReference type="ARBA" id="ARBA00022801"/>
    </source>
</evidence>
<evidence type="ECO:0000259" key="8">
    <source>
        <dbReference type="Pfam" id="PF02838"/>
    </source>
</evidence>
<keyword evidence="2" id="KW-0378">Hydrolase</keyword>
<keyword evidence="12" id="KW-1185">Reference proteome</keyword>
<protein>
    <recommendedName>
        <fullName evidence="4">N-acetyl-beta-glucosaminidase</fullName>
    </recommendedName>
</protein>
<dbReference type="Proteomes" id="UP000032671">
    <property type="component" value="Unassembled WGS sequence"/>
</dbReference>
<accession>A0A6N3SPB8</accession>
<proteinExistence type="inferred from homology"/>
<keyword evidence="6" id="KW-0732">Signal</keyword>
<dbReference type="Gene3D" id="3.30.379.10">
    <property type="entry name" value="Chitobiase/beta-hexosaminidase domain 2-like"/>
    <property type="match status" value="1"/>
</dbReference>
<dbReference type="SUPFAM" id="SSF55545">
    <property type="entry name" value="beta-N-acetylhexosaminidase-like domain"/>
    <property type="match status" value="1"/>
</dbReference>
<evidence type="ECO:0000256" key="5">
    <source>
        <dbReference type="PIRSR" id="PIRSR625705-1"/>
    </source>
</evidence>
<accession>A0A0D6N3A9</accession>
<sequence length="726" mass="78695">MRFYLTTALGLVLSLAPAVCAAAADSTGAPVAQHPVIMPAPSSLQTDGSAFALPQTLAVVWHGKKTALLEKAVERFRVRLEKISGQKISFTTPSSDPSLFTLTIACDEAGGPLPSLTMQEDYTLTTSESGITLSATQPFGILHGLASTLQLVTRTQTGAVLAQATLSDAPRFRWRGLMIDVSRHFMTLPTLLRQIDAMELTKLNALHLHLADGQGFRVESKLFPRLHTVASHGQYYTQNQIRTLVSYAADRGIRIVPEFDTPGHSFALLEAYPRYAAQAPLNLTDRAERNRAALDPTNPATYRFVNALYGEMAALFPDAYFHIGGDEVVAKQWKNAPRIMAYMKAHNLATPAEMQAEFTRRVARSLTRRHKIVMGWDEITAAEIPQDTVVEVWRGAAHTASATADGHPVVVSDGYYLDRLQPSATFYQRDPLDITANMAEAKAAAQVTGPGGTIDAPAVQQVTPLSDAQKALVLGAEGALWTEIVTEEMLDSRLWPRMAALAERFWSAPAQCDASTLSGRLAVTQDRLELLGLESRSNSHRMLTRLAPGDTDAAATLLSVTSPIRNYAHNHELLQIRHKQTATEQDLTAPADIASPDSFVADRFNQQAVAYAGGQKDLKQSLRAQLTAWTENDAAFQAAALRHPGLQVALPASNALKNLAQAGLMALGYDRSSGWKRRAREAIYTAQAEFAASATTKVVTNTPQPSSDLLQDILPGIESLAAGILH</sequence>
<dbReference type="STRING" id="1231339.Abci_010_070"/>